<dbReference type="OrthoDB" id="360540at2759"/>
<evidence type="ECO:0000256" key="1">
    <source>
        <dbReference type="ARBA" id="ARBA00011047"/>
    </source>
</evidence>
<dbReference type="PANTHER" id="PTHR15323">
    <property type="entry name" value="D123 PROTEIN"/>
    <property type="match status" value="1"/>
</dbReference>
<gene>
    <name evidence="3" type="ORF">BB560_002897</name>
</gene>
<organism evidence="3 4">
    <name type="scientific">Smittium megazygosporum</name>
    <dbReference type="NCBI Taxonomy" id="133381"/>
    <lineage>
        <taxon>Eukaryota</taxon>
        <taxon>Fungi</taxon>
        <taxon>Fungi incertae sedis</taxon>
        <taxon>Zoopagomycota</taxon>
        <taxon>Kickxellomycotina</taxon>
        <taxon>Harpellomycetes</taxon>
        <taxon>Harpellales</taxon>
        <taxon>Legeriomycetaceae</taxon>
        <taxon>Smittium</taxon>
    </lineage>
</organism>
<dbReference type="Pfam" id="PF07065">
    <property type="entry name" value="D123"/>
    <property type="match status" value="1"/>
</dbReference>
<evidence type="ECO:0000256" key="2">
    <source>
        <dbReference type="SAM" id="MobiDB-lite"/>
    </source>
</evidence>
<sequence>MIELVEESVLEQQIVSEPLQFQEISAFSFSNWFKTYEKYMSPAKIIALDQANFNEFISSDGIYLPDATIQPKYNMSYIEEISSDSDWDSDLSGEEEEHNNQNDETQSSNDSGPAHKSFKKQKIRAEFDAGRFELINEAISELGGKVIPRMNWSAPTDAIWISIGQSLECESASQVLLLLKASDKVANDISGYGGYSDPFGVSGISTGEQDGASNTSVGAADVQKLELVLRKYKNYVPSMIFRVFVKNSKIVAISQVDMNYYDFLFDQKHLIEKDIVSFFDKSKLYEFQVANFCFDVYVEHPKGTGKYVELLDIDPWYPASVDASIVASTDCSCNVSDGQGPLESSDKVSKTLYVKYPENNPEFYRTLLKQVKGLEMTFPYDKAVETRSDTGNQAESQTTPNTSEFSESRALETGSTDIYTSQGINFVKPIDDSDVTLHLRSVSTVEDSKNNILKPQQGVIENSQNIGQITTSTQIKPSLTENTRVQNKVEARIASGTSNNDENKSELEVNEEVKKFCLLGLVSHVNKIRSCRKAYLTKVSAQYNQLINLKQQIRKERRYNLQALSQIKALVDGDSFEYETMETCIQGQEQEFKGSGNHISTRAQFVNQLITSEKLALFRVAEAAMNVLSRIQQIETTSSTIHQNTIISLLGTIEGAWFGYISRTQL</sequence>
<feature type="compositionally biased region" description="Polar residues" evidence="2">
    <location>
        <begin position="389"/>
        <end position="405"/>
    </location>
</feature>
<keyword evidence="4" id="KW-1185">Reference proteome</keyword>
<feature type="region of interest" description="Disordered" evidence="2">
    <location>
        <begin position="84"/>
        <end position="117"/>
    </location>
</feature>
<dbReference type="Proteomes" id="UP000245609">
    <property type="component" value="Unassembled WGS sequence"/>
</dbReference>
<reference evidence="3 4" key="1">
    <citation type="journal article" date="2018" name="MBio">
        <title>Comparative Genomics Reveals the Core Gene Toolbox for the Fungus-Insect Symbiosis.</title>
        <authorList>
            <person name="Wang Y."/>
            <person name="Stata M."/>
            <person name="Wang W."/>
            <person name="Stajich J.E."/>
            <person name="White M.M."/>
            <person name="Moncalvo J.M."/>
        </authorList>
    </citation>
    <scope>NUCLEOTIDE SEQUENCE [LARGE SCALE GENOMIC DNA]</scope>
    <source>
        <strain evidence="3 4">SC-DP-2</strain>
    </source>
</reference>
<dbReference type="STRING" id="133381.A0A2T9ZDJ3"/>
<accession>A0A2T9ZDJ3</accession>
<evidence type="ECO:0000313" key="3">
    <source>
        <dbReference type="EMBL" id="PVV02645.1"/>
    </source>
</evidence>
<name>A0A2T9ZDJ3_9FUNG</name>
<feature type="compositionally biased region" description="Acidic residues" evidence="2">
    <location>
        <begin position="84"/>
        <end position="97"/>
    </location>
</feature>
<dbReference type="GO" id="GO:0005737">
    <property type="term" value="C:cytoplasm"/>
    <property type="evidence" value="ECO:0007669"/>
    <property type="project" value="TreeGrafter"/>
</dbReference>
<protein>
    <recommendedName>
        <fullName evidence="5">Cell division cycle protein 123</fullName>
    </recommendedName>
</protein>
<feature type="region of interest" description="Disordered" evidence="2">
    <location>
        <begin position="385"/>
        <end position="408"/>
    </location>
</feature>
<comment type="caution">
    <text evidence="3">The sequence shown here is derived from an EMBL/GenBank/DDBJ whole genome shotgun (WGS) entry which is preliminary data.</text>
</comment>
<dbReference type="PANTHER" id="PTHR15323:SF6">
    <property type="entry name" value="CELL DIVISION CYCLE PROTEIN 123 HOMOLOG"/>
    <property type="match status" value="1"/>
</dbReference>
<dbReference type="AlphaFoldDB" id="A0A2T9ZDJ3"/>
<feature type="compositionally biased region" description="Polar residues" evidence="2">
    <location>
        <begin position="102"/>
        <end position="111"/>
    </location>
</feature>
<dbReference type="InterPro" id="IPR009772">
    <property type="entry name" value="CDC123"/>
</dbReference>
<evidence type="ECO:0000313" key="4">
    <source>
        <dbReference type="Proteomes" id="UP000245609"/>
    </source>
</evidence>
<comment type="similarity">
    <text evidence="1">Belongs to the CDC123 family.</text>
</comment>
<dbReference type="EMBL" id="MBFS01000371">
    <property type="protein sequence ID" value="PVV02645.1"/>
    <property type="molecule type" value="Genomic_DNA"/>
</dbReference>
<evidence type="ECO:0008006" key="5">
    <source>
        <dbReference type="Google" id="ProtNLM"/>
    </source>
</evidence>
<proteinExistence type="inferred from homology"/>